<dbReference type="CDD" id="cd01347">
    <property type="entry name" value="ligand_gated_channel"/>
    <property type="match status" value="1"/>
</dbReference>
<dbReference type="AlphaFoldDB" id="A0A4V2V0Z6"/>
<evidence type="ECO:0000313" key="15">
    <source>
        <dbReference type="EMBL" id="TCT19242.1"/>
    </source>
</evidence>
<evidence type="ECO:0000256" key="6">
    <source>
        <dbReference type="ARBA" id="ARBA00022729"/>
    </source>
</evidence>
<keyword evidence="8 11" id="KW-0472">Membrane</keyword>
<dbReference type="InterPro" id="IPR037066">
    <property type="entry name" value="Plug_dom_sf"/>
</dbReference>
<evidence type="ECO:0000313" key="16">
    <source>
        <dbReference type="Proteomes" id="UP000295717"/>
    </source>
</evidence>
<evidence type="ECO:0000256" key="7">
    <source>
        <dbReference type="ARBA" id="ARBA00023077"/>
    </source>
</evidence>
<dbReference type="Gene3D" id="2.170.130.10">
    <property type="entry name" value="TonB-dependent receptor, plug domain"/>
    <property type="match status" value="1"/>
</dbReference>
<dbReference type="SUPFAM" id="SSF56935">
    <property type="entry name" value="Porins"/>
    <property type="match status" value="1"/>
</dbReference>
<dbReference type="PANTHER" id="PTHR30069">
    <property type="entry name" value="TONB-DEPENDENT OUTER MEMBRANE RECEPTOR"/>
    <property type="match status" value="1"/>
</dbReference>
<keyword evidence="9 15" id="KW-0675">Receptor</keyword>
<dbReference type="PANTHER" id="PTHR30069:SF29">
    <property type="entry name" value="HEMOGLOBIN AND HEMOGLOBIN-HAPTOGLOBIN-BINDING PROTEIN 1-RELATED"/>
    <property type="match status" value="1"/>
</dbReference>
<sequence length="697" mass="76363">MTTRQARGSAILILSALGYGALMAGAPLVAFAAAESARDDQAALSDLLSIIDDVSALATRTRLNADFVPGILTVLHGEELVALGVQSVWEALALVPGVQIARNNNGALRVFIRGLQHGNGNIKLLLNAVAMNNAYSGYANILSIPVEQVQRIEVIRGPGSAVYGEFAFAGVVNIVTRQDGNRIHLRVGSGDAQGAGSVFSMQDTARDLRLSLNVAGWETEGSQVMAGTDRLYALGLGALSRAPGPVGNAEGNRLAVFTLDHGDFSLLAQYNRSRNGPFFGAFNVLPAATDSPDAVLTEQTLIQLRQGFALAETLGGELKFSWWQFEGDWREDALPPGTPYPLPFGRIYPDGVSVRNAVSTSRWETALGLNWSGWKNHRWRFDLSATQDQIDNAWWSFNGDLSTLQPVPVPRCYTGAQNFIDEDAGRSILSLAVQDEYRFNESLDLTASLRYDRYSDVDDNFSPRLAAVWRLSEKHLFKAQYARAFFPPSLLQIYGNPSSPIASTASDAEAIATTELGYILRSGDTVARLTLFHSQVKNLIVIENSRYLNRGRARLQGAESEWEQQLGADWKLAANLSYTDALDEETNSPLAGSAKWLGNLSLLYRPHPDLMLTGHWRAVGERLRAAGDFRQALAGTNHLALTLNWFDAGIAGLTFRAGIRNLLGETIKSPAPVNTYRDDYPLLEERTWWVQLSYQFR</sequence>
<dbReference type="InterPro" id="IPR039426">
    <property type="entry name" value="TonB-dep_rcpt-like"/>
</dbReference>
<evidence type="ECO:0000256" key="4">
    <source>
        <dbReference type="ARBA" id="ARBA00022452"/>
    </source>
</evidence>
<dbReference type="RefSeq" id="WP_132978229.1">
    <property type="nucleotide sequence ID" value="NZ_SMAO01000009.1"/>
</dbReference>
<dbReference type="Pfam" id="PF00593">
    <property type="entry name" value="TonB_dep_Rec_b-barrel"/>
    <property type="match status" value="1"/>
</dbReference>
<name>A0A4V2V0Z6_9GAMM</name>
<dbReference type="Proteomes" id="UP000295717">
    <property type="component" value="Unassembled WGS sequence"/>
</dbReference>
<evidence type="ECO:0000256" key="11">
    <source>
        <dbReference type="PROSITE-ProRule" id="PRU01360"/>
    </source>
</evidence>
<evidence type="ECO:0000256" key="8">
    <source>
        <dbReference type="ARBA" id="ARBA00023136"/>
    </source>
</evidence>
<evidence type="ECO:0000256" key="5">
    <source>
        <dbReference type="ARBA" id="ARBA00022692"/>
    </source>
</evidence>
<dbReference type="InterPro" id="IPR012910">
    <property type="entry name" value="Plug_dom"/>
</dbReference>
<dbReference type="InterPro" id="IPR036942">
    <property type="entry name" value="Beta-barrel_TonB_sf"/>
</dbReference>
<dbReference type="InterPro" id="IPR000531">
    <property type="entry name" value="Beta-barrel_TonB"/>
</dbReference>
<evidence type="ECO:0000256" key="12">
    <source>
        <dbReference type="RuleBase" id="RU003357"/>
    </source>
</evidence>
<evidence type="ECO:0000256" key="3">
    <source>
        <dbReference type="ARBA" id="ARBA00022448"/>
    </source>
</evidence>
<organism evidence="15 16">
    <name type="scientific">Thiobaca trueperi</name>
    <dbReference type="NCBI Taxonomy" id="127458"/>
    <lineage>
        <taxon>Bacteria</taxon>
        <taxon>Pseudomonadati</taxon>
        <taxon>Pseudomonadota</taxon>
        <taxon>Gammaproteobacteria</taxon>
        <taxon>Chromatiales</taxon>
        <taxon>Chromatiaceae</taxon>
        <taxon>Thiobaca</taxon>
    </lineage>
</organism>
<gene>
    <name evidence="15" type="ORF">EDC35_109120</name>
</gene>
<dbReference type="PROSITE" id="PS52016">
    <property type="entry name" value="TONB_DEPENDENT_REC_3"/>
    <property type="match status" value="1"/>
</dbReference>
<dbReference type="OrthoDB" id="9815954at2"/>
<protein>
    <submittedName>
        <fullName evidence="15">Iron complex outermembrane receptor protein</fullName>
    </submittedName>
</protein>
<comment type="similarity">
    <text evidence="2">Belongs to the TonB-dependent receptor family. Hemoglobin/haptoglobin binding protein subfamily.</text>
</comment>
<evidence type="ECO:0000259" key="14">
    <source>
        <dbReference type="Pfam" id="PF07715"/>
    </source>
</evidence>
<accession>A0A4V2V0Z6</accession>
<evidence type="ECO:0000256" key="10">
    <source>
        <dbReference type="ARBA" id="ARBA00023237"/>
    </source>
</evidence>
<dbReference type="GO" id="GO:0044718">
    <property type="term" value="P:siderophore transmembrane transport"/>
    <property type="evidence" value="ECO:0007669"/>
    <property type="project" value="TreeGrafter"/>
</dbReference>
<dbReference type="GO" id="GO:0015344">
    <property type="term" value="F:siderophore uptake transmembrane transporter activity"/>
    <property type="evidence" value="ECO:0007669"/>
    <property type="project" value="TreeGrafter"/>
</dbReference>
<evidence type="ECO:0000259" key="13">
    <source>
        <dbReference type="Pfam" id="PF00593"/>
    </source>
</evidence>
<proteinExistence type="inferred from homology"/>
<feature type="domain" description="TonB-dependent receptor plug" evidence="14">
    <location>
        <begin position="68"/>
        <end position="171"/>
    </location>
</feature>
<dbReference type="EMBL" id="SMAO01000009">
    <property type="protein sequence ID" value="TCT19242.1"/>
    <property type="molecule type" value="Genomic_DNA"/>
</dbReference>
<keyword evidence="4 11" id="KW-1134">Transmembrane beta strand</keyword>
<evidence type="ECO:0000256" key="9">
    <source>
        <dbReference type="ARBA" id="ARBA00023170"/>
    </source>
</evidence>
<keyword evidence="10 11" id="KW-0998">Cell outer membrane</keyword>
<keyword evidence="7 12" id="KW-0798">TonB box</keyword>
<evidence type="ECO:0000256" key="2">
    <source>
        <dbReference type="ARBA" id="ARBA00008143"/>
    </source>
</evidence>
<feature type="domain" description="TonB-dependent receptor-like beta-barrel" evidence="13">
    <location>
        <begin position="269"/>
        <end position="662"/>
    </location>
</feature>
<keyword evidence="3 11" id="KW-0813">Transport</keyword>
<dbReference type="Pfam" id="PF07715">
    <property type="entry name" value="Plug"/>
    <property type="match status" value="1"/>
</dbReference>
<dbReference type="Gene3D" id="2.40.170.20">
    <property type="entry name" value="TonB-dependent receptor, beta-barrel domain"/>
    <property type="match status" value="1"/>
</dbReference>
<keyword evidence="16" id="KW-1185">Reference proteome</keyword>
<keyword evidence="5 11" id="KW-0812">Transmembrane</keyword>
<comment type="caution">
    <text evidence="15">The sequence shown here is derived from an EMBL/GenBank/DDBJ whole genome shotgun (WGS) entry which is preliminary data.</text>
</comment>
<dbReference type="GO" id="GO:0009279">
    <property type="term" value="C:cell outer membrane"/>
    <property type="evidence" value="ECO:0007669"/>
    <property type="project" value="UniProtKB-SubCell"/>
</dbReference>
<reference evidence="15 16" key="1">
    <citation type="submission" date="2019-03" db="EMBL/GenBank/DDBJ databases">
        <title>Genomic Encyclopedia of Type Strains, Phase IV (KMG-IV): sequencing the most valuable type-strain genomes for metagenomic binning, comparative biology and taxonomic classification.</title>
        <authorList>
            <person name="Goeker M."/>
        </authorList>
    </citation>
    <scope>NUCLEOTIDE SEQUENCE [LARGE SCALE GENOMIC DNA]</scope>
    <source>
        <strain evidence="15 16">DSM 13587</strain>
    </source>
</reference>
<evidence type="ECO:0000256" key="1">
    <source>
        <dbReference type="ARBA" id="ARBA00004571"/>
    </source>
</evidence>
<keyword evidence="6" id="KW-0732">Signal</keyword>
<comment type="subcellular location">
    <subcellularLocation>
        <location evidence="1 11">Cell outer membrane</location>
        <topology evidence="1 11">Multi-pass membrane protein</topology>
    </subcellularLocation>
</comment>